<sequence length="376" mass="42898">MGPRSTRRASIQIKLLQVAQVWHLTSSPTQEAAEEEGKRIKAINFSALQSHRITLNSSKRRIESIGFPTCVPETPKVKKAETILLHTQSFTYTSLRLELPHRTSEQIVARPQNWLTLSLLPYANLQFGLLRRIYVAEQILSRPQYFALSSFRYRLCKEGIISQGHHDESVLKAENHGVHSELSKSSACSSVDSKASLASGEEQLKSNSLETRLACSEESDPTHREAQRVNQEFTQIGVSENEIKKRKKKKKRKQGIRPTSIMINTSSQEERGNEEHIFALDDLEKQNLRQAAGENHDEIIISIEDIPNMFAAVEKEEEERLKKVYKSIIATAFLPRGIDKQDEIFPGIIKPRLGHAIFWSPTCKLQILNYIFLFQR</sequence>
<organism evidence="2 3">
    <name type="scientific">Puccinia coronata f. sp. avenae</name>
    <dbReference type="NCBI Taxonomy" id="200324"/>
    <lineage>
        <taxon>Eukaryota</taxon>
        <taxon>Fungi</taxon>
        <taxon>Dikarya</taxon>
        <taxon>Basidiomycota</taxon>
        <taxon>Pucciniomycotina</taxon>
        <taxon>Pucciniomycetes</taxon>
        <taxon>Pucciniales</taxon>
        <taxon>Pucciniaceae</taxon>
        <taxon>Puccinia</taxon>
    </lineage>
</organism>
<dbReference type="Proteomes" id="UP000235392">
    <property type="component" value="Unassembled WGS sequence"/>
</dbReference>
<name>A0A2N5SJZ3_9BASI</name>
<reference evidence="2 3" key="1">
    <citation type="submission" date="2017-11" db="EMBL/GenBank/DDBJ databases">
        <title>De novo assembly and phasing of dikaryotic genomes from two isolates of Puccinia coronata f. sp. avenae, the causal agent of oat crown rust.</title>
        <authorList>
            <person name="Miller M.E."/>
            <person name="Zhang Y."/>
            <person name="Omidvar V."/>
            <person name="Sperschneider J."/>
            <person name="Schwessinger B."/>
            <person name="Raley C."/>
            <person name="Palmer J.M."/>
            <person name="Garnica D."/>
            <person name="Upadhyaya N."/>
            <person name="Rathjen J."/>
            <person name="Taylor J.M."/>
            <person name="Park R.F."/>
            <person name="Dodds P.N."/>
            <person name="Hirsch C.D."/>
            <person name="Kianian S.F."/>
            <person name="Figueroa M."/>
        </authorList>
    </citation>
    <scope>NUCLEOTIDE SEQUENCE [LARGE SCALE GENOMIC DNA]</scope>
    <source>
        <strain evidence="2">12SD80</strain>
    </source>
</reference>
<feature type="region of interest" description="Disordered" evidence="1">
    <location>
        <begin position="242"/>
        <end position="271"/>
    </location>
</feature>
<dbReference type="EMBL" id="PGCI01000848">
    <property type="protein sequence ID" value="PLW13572.1"/>
    <property type="molecule type" value="Genomic_DNA"/>
</dbReference>
<proteinExistence type="predicted"/>
<gene>
    <name evidence="2" type="ORF">PCASD_22839</name>
</gene>
<evidence type="ECO:0000313" key="3">
    <source>
        <dbReference type="Proteomes" id="UP000235392"/>
    </source>
</evidence>
<feature type="compositionally biased region" description="Basic residues" evidence="1">
    <location>
        <begin position="244"/>
        <end position="255"/>
    </location>
</feature>
<dbReference type="AlphaFoldDB" id="A0A2N5SJZ3"/>
<evidence type="ECO:0000256" key="1">
    <source>
        <dbReference type="SAM" id="MobiDB-lite"/>
    </source>
</evidence>
<comment type="caution">
    <text evidence="2">The sequence shown here is derived from an EMBL/GenBank/DDBJ whole genome shotgun (WGS) entry which is preliminary data.</text>
</comment>
<protein>
    <submittedName>
        <fullName evidence="2">Uncharacterized protein</fullName>
    </submittedName>
</protein>
<evidence type="ECO:0000313" key="2">
    <source>
        <dbReference type="EMBL" id="PLW13572.1"/>
    </source>
</evidence>
<accession>A0A2N5SJZ3</accession>